<name>A0A9W8IH61_9FUNG</name>
<dbReference type="Proteomes" id="UP001139887">
    <property type="component" value="Unassembled WGS sequence"/>
</dbReference>
<dbReference type="InterPro" id="IPR050511">
    <property type="entry name" value="AMPK_gamma/SDS23_families"/>
</dbReference>
<dbReference type="AlphaFoldDB" id="A0A9W8IH61"/>
<evidence type="ECO:0000256" key="1">
    <source>
        <dbReference type="ARBA" id="ARBA00022737"/>
    </source>
</evidence>
<evidence type="ECO:0000256" key="2">
    <source>
        <dbReference type="ARBA" id="ARBA00023122"/>
    </source>
</evidence>
<dbReference type="PANTHER" id="PTHR13780">
    <property type="entry name" value="AMP-ACTIVATED PROTEIN KINASE, GAMMA REGULATORY SUBUNIT"/>
    <property type="match status" value="1"/>
</dbReference>
<dbReference type="PROSITE" id="PS51371">
    <property type="entry name" value="CBS"/>
    <property type="match status" value="2"/>
</dbReference>
<evidence type="ECO:0000256" key="4">
    <source>
        <dbReference type="SAM" id="MobiDB-lite"/>
    </source>
</evidence>
<dbReference type="Gene3D" id="3.10.580.10">
    <property type="entry name" value="CBS-domain"/>
    <property type="match status" value="2"/>
</dbReference>
<dbReference type="SUPFAM" id="SSF54631">
    <property type="entry name" value="CBS-domain pair"/>
    <property type="match status" value="2"/>
</dbReference>
<dbReference type="CDD" id="cd02205">
    <property type="entry name" value="CBS_pair_SF"/>
    <property type="match status" value="2"/>
</dbReference>
<keyword evidence="2 3" id="KW-0129">CBS domain</keyword>
<evidence type="ECO:0000313" key="6">
    <source>
        <dbReference type="EMBL" id="KAJ2850589.1"/>
    </source>
</evidence>
<dbReference type="Pfam" id="PF00571">
    <property type="entry name" value="CBS"/>
    <property type="match status" value="3"/>
</dbReference>
<keyword evidence="7" id="KW-1185">Reference proteome</keyword>
<evidence type="ECO:0000313" key="7">
    <source>
        <dbReference type="Proteomes" id="UP001139887"/>
    </source>
</evidence>
<dbReference type="OrthoDB" id="497541at2759"/>
<dbReference type="GO" id="GO:0004865">
    <property type="term" value="F:protein serine/threonine phosphatase inhibitor activity"/>
    <property type="evidence" value="ECO:0007669"/>
    <property type="project" value="TreeGrafter"/>
</dbReference>
<gene>
    <name evidence="6" type="primary">SDS23</name>
    <name evidence="6" type="ORF">IWW36_001769</name>
</gene>
<feature type="domain" description="CBS" evidence="5">
    <location>
        <begin position="29"/>
        <end position="87"/>
    </location>
</feature>
<reference evidence="6" key="1">
    <citation type="submission" date="2022-07" db="EMBL/GenBank/DDBJ databases">
        <title>Phylogenomic reconstructions and comparative analyses of Kickxellomycotina fungi.</title>
        <authorList>
            <person name="Reynolds N.K."/>
            <person name="Stajich J.E."/>
            <person name="Barry K."/>
            <person name="Grigoriev I.V."/>
            <person name="Crous P."/>
            <person name="Smith M.E."/>
        </authorList>
    </citation>
    <scope>NUCLEOTIDE SEQUENCE</scope>
    <source>
        <strain evidence="6">NRRL 1566</strain>
    </source>
</reference>
<organism evidence="6 7">
    <name type="scientific">Coemansia brasiliensis</name>
    <dbReference type="NCBI Taxonomy" id="2650707"/>
    <lineage>
        <taxon>Eukaryota</taxon>
        <taxon>Fungi</taxon>
        <taxon>Fungi incertae sedis</taxon>
        <taxon>Zoopagomycota</taxon>
        <taxon>Kickxellomycotina</taxon>
        <taxon>Kickxellomycetes</taxon>
        <taxon>Kickxellales</taxon>
        <taxon>Kickxellaceae</taxon>
        <taxon>Coemansia</taxon>
    </lineage>
</organism>
<protein>
    <submittedName>
        <fullName evidence="6">Cell separation during budding</fullName>
    </submittedName>
</protein>
<dbReference type="GO" id="GO:0042149">
    <property type="term" value="P:cellular response to glucose starvation"/>
    <property type="evidence" value="ECO:0007669"/>
    <property type="project" value="TreeGrafter"/>
</dbReference>
<comment type="caution">
    <text evidence="6">The sequence shown here is derived from an EMBL/GenBank/DDBJ whole genome shotgun (WGS) entry which is preliminary data.</text>
</comment>
<proteinExistence type="predicted"/>
<feature type="domain" description="CBS" evidence="5">
    <location>
        <begin position="207"/>
        <end position="265"/>
    </location>
</feature>
<dbReference type="InterPro" id="IPR046342">
    <property type="entry name" value="CBS_dom_sf"/>
</dbReference>
<evidence type="ECO:0000259" key="5">
    <source>
        <dbReference type="PROSITE" id="PS51371"/>
    </source>
</evidence>
<accession>A0A9W8IH61</accession>
<evidence type="ECO:0000256" key="3">
    <source>
        <dbReference type="PROSITE-ProRule" id="PRU00703"/>
    </source>
</evidence>
<dbReference type="InterPro" id="IPR000644">
    <property type="entry name" value="CBS_dom"/>
</dbReference>
<dbReference type="PANTHER" id="PTHR13780:SF36">
    <property type="entry name" value="CBS DOMAIN-CONTAINING PROTEIN"/>
    <property type="match status" value="1"/>
</dbReference>
<keyword evidence="1" id="KW-0677">Repeat</keyword>
<dbReference type="SMART" id="SM00116">
    <property type="entry name" value="CBS"/>
    <property type="match status" value="3"/>
</dbReference>
<dbReference type="EMBL" id="JANBUW010000028">
    <property type="protein sequence ID" value="KAJ2850589.1"/>
    <property type="molecule type" value="Genomic_DNA"/>
</dbReference>
<sequence>MSGQDTISERPGVGATGHWLLTQARELVENQKVVQVDAEASVEEACDALIEHGIQSVPLYDSKSHSYVGMFDVHDLAAYILARRGSVGGRTRSVSQSSDTGSPLARQAMEHLDGGRRGSRSDAVSRISDLSHLNPFYSVVPETTVAQVAQVFAKGAHRVAVMESERAIRGILSQARVVRFFFEHSDDATSGAEKLLLDASLESLRLVTRDVVTVSPDTPVLKALSLLESHRITSLPLVDAAGCLVGNLSLSDVKYLARERHMAASSCRELVQAARYWQGMRDGQDRAAIFSARPQATLRYVLAKLIATGAHRIWIVEPPAGAMHRESSGLTGSSDNGGARRASVSSASSQTVPVDLNRFAGEFGDTVCGVVSLTDILRLIVDAAPKPRADPEYNYASMD</sequence>
<feature type="region of interest" description="Disordered" evidence="4">
    <location>
        <begin position="325"/>
        <end position="347"/>
    </location>
</feature>